<accession>A0A2I4CSP8</accession>
<feature type="compositionally biased region" description="Polar residues" evidence="1">
    <location>
        <begin position="60"/>
        <end position="69"/>
    </location>
</feature>
<name>A0A2I4CSP8_AUSLI</name>
<dbReference type="KEGG" id="alim:106531651"/>
<dbReference type="AlphaFoldDB" id="A0A2I4CSP8"/>
<proteinExistence type="predicted"/>
<gene>
    <name evidence="3" type="primary">LOC106531651</name>
</gene>
<evidence type="ECO:0000256" key="1">
    <source>
        <dbReference type="SAM" id="MobiDB-lite"/>
    </source>
</evidence>
<feature type="region of interest" description="Disordered" evidence="1">
    <location>
        <begin position="35"/>
        <end position="153"/>
    </location>
</feature>
<keyword evidence="2" id="KW-1185">Reference proteome</keyword>
<dbReference type="RefSeq" id="XP_013883009.1">
    <property type="nucleotide sequence ID" value="XM_014027555.1"/>
</dbReference>
<dbReference type="GeneID" id="106531651"/>
<sequence length="153" mass="16901">MRQKLQKIHCSDPGRVHVVLQNLLCFQDQFVGKTRRMKPSEPSPGQQSSLGPGALRTDPHTSLLTARTQPPSPRCTAPHTGGTRAKTEPGRAPEPPNQEKLRSGSSCSIQAEERPPVVPPPNHINKDPDHVTRRRPLPQTEPSPDPCRNQNQI</sequence>
<evidence type="ECO:0000313" key="2">
    <source>
        <dbReference type="Proteomes" id="UP000192220"/>
    </source>
</evidence>
<feature type="compositionally biased region" description="Basic and acidic residues" evidence="1">
    <location>
        <begin position="85"/>
        <end position="102"/>
    </location>
</feature>
<organism evidence="2 3">
    <name type="scientific">Austrofundulus limnaeus</name>
    <name type="common">Annual killifish</name>
    <dbReference type="NCBI Taxonomy" id="52670"/>
    <lineage>
        <taxon>Eukaryota</taxon>
        <taxon>Metazoa</taxon>
        <taxon>Chordata</taxon>
        <taxon>Craniata</taxon>
        <taxon>Vertebrata</taxon>
        <taxon>Euteleostomi</taxon>
        <taxon>Actinopterygii</taxon>
        <taxon>Neopterygii</taxon>
        <taxon>Teleostei</taxon>
        <taxon>Neoteleostei</taxon>
        <taxon>Acanthomorphata</taxon>
        <taxon>Ovalentaria</taxon>
        <taxon>Atherinomorphae</taxon>
        <taxon>Cyprinodontiformes</taxon>
        <taxon>Rivulidae</taxon>
        <taxon>Austrofundulus</taxon>
    </lineage>
</organism>
<evidence type="ECO:0000313" key="3">
    <source>
        <dbReference type="RefSeq" id="XP_013883009.1"/>
    </source>
</evidence>
<protein>
    <submittedName>
        <fullName evidence="3">ESCRT-I complex subunit tsg101 isoform X1</fullName>
    </submittedName>
</protein>
<dbReference type="Proteomes" id="UP000192220">
    <property type="component" value="Unplaced"/>
</dbReference>
<reference evidence="3" key="1">
    <citation type="submission" date="2025-08" db="UniProtKB">
        <authorList>
            <consortium name="RefSeq"/>
        </authorList>
    </citation>
    <scope>IDENTIFICATION</scope>
    <source>
        <strain evidence="3">Quisiro</strain>
        <tissue evidence="3">Liver</tissue>
    </source>
</reference>
<dbReference type="InParanoid" id="A0A2I4CSP8"/>